<reference evidence="2 3" key="1">
    <citation type="submission" date="2021-03" db="EMBL/GenBank/DDBJ databases">
        <title>Aliifodinibius sp. nov., a new bacterium isolated from saline soil.</title>
        <authorList>
            <person name="Galisteo C."/>
            <person name="De La Haba R."/>
            <person name="Sanchez-Porro C."/>
            <person name="Ventosa A."/>
        </authorList>
    </citation>
    <scope>NUCLEOTIDE SEQUENCE [LARGE SCALE GENOMIC DNA]</scope>
    <source>
        <strain evidence="2 3">1BSP15-2V2</strain>
    </source>
</reference>
<dbReference type="RefSeq" id="WP_265767815.1">
    <property type="nucleotide sequence ID" value="NZ_JAGGJA010000020.1"/>
</dbReference>
<dbReference type="SUPFAM" id="SSF52833">
    <property type="entry name" value="Thioredoxin-like"/>
    <property type="match status" value="1"/>
</dbReference>
<dbReference type="PROSITE" id="PS51352">
    <property type="entry name" value="THIOREDOXIN_2"/>
    <property type="match status" value="1"/>
</dbReference>
<dbReference type="Pfam" id="PF00578">
    <property type="entry name" value="AhpC-TSA"/>
    <property type="match status" value="1"/>
</dbReference>
<name>A0ABT3PT22_9BACT</name>
<proteinExistence type="predicted"/>
<evidence type="ECO:0000313" key="3">
    <source>
        <dbReference type="Proteomes" id="UP001207918"/>
    </source>
</evidence>
<dbReference type="InterPro" id="IPR050553">
    <property type="entry name" value="Thioredoxin_ResA/DsbE_sf"/>
</dbReference>
<keyword evidence="3" id="KW-1185">Reference proteome</keyword>
<evidence type="ECO:0000313" key="2">
    <source>
        <dbReference type="EMBL" id="MCW9708990.1"/>
    </source>
</evidence>
<dbReference type="Gene3D" id="3.40.30.10">
    <property type="entry name" value="Glutaredoxin"/>
    <property type="match status" value="1"/>
</dbReference>
<dbReference type="PANTHER" id="PTHR42852">
    <property type="entry name" value="THIOL:DISULFIDE INTERCHANGE PROTEIN DSBE"/>
    <property type="match status" value="1"/>
</dbReference>
<dbReference type="Proteomes" id="UP001207918">
    <property type="component" value="Unassembled WGS sequence"/>
</dbReference>
<dbReference type="EMBL" id="JAGGJA010000020">
    <property type="protein sequence ID" value="MCW9708990.1"/>
    <property type="molecule type" value="Genomic_DNA"/>
</dbReference>
<organism evidence="2 3">
    <name type="scientific">Fodinibius salsisoli</name>
    <dbReference type="NCBI Taxonomy" id="2820877"/>
    <lineage>
        <taxon>Bacteria</taxon>
        <taxon>Pseudomonadati</taxon>
        <taxon>Balneolota</taxon>
        <taxon>Balneolia</taxon>
        <taxon>Balneolales</taxon>
        <taxon>Balneolaceae</taxon>
        <taxon>Fodinibius</taxon>
    </lineage>
</organism>
<dbReference type="InterPro" id="IPR000866">
    <property type="entry name" value="AhpC/TSA"/>
</dbReference>
<dbReference type="PANTHER" id="PTHR42852:SF17">
    <property type="entry name" value="THIOREDOXIN-LIKE PROTEIN HI_1115"/>
    <property type="match status" value="1"/>
</dbReference>
<protein>
    <submittedName>
        <fullName evidence="2">TlpA family protein disulfide reductase</fullName>
    </submittedName>
</protein>
<gene>
    <name evidence="2" type="ORF">J6I44_19175</name>
</gene>
<evidence type="ECO:0000259" key="1">
    <source>
        <dbReference type="PROSITE" id="PS51352"/>
    </source>
</evidence>
<comment type="caution">
    <text evidence="2">The sequence shown here is derived from an EMBL/GenBank/DDBJ whole genome shotgun (WGS) entry which is preliminary data.</text>
</comment>
<sequence length="177" mass="20285">MRKSLPIIAVAIAIVFAGAQWWMKKESRNSPSLVYSRDDPIHYFSLPDVSGQQVDIQPIIEQNKLTWIGFGQTGCGPCRRMFPVMKKMHEKYQESGLGMVLVQVGDSREAARRLAEAYTLEFPVLVDARNVQSQRINMEELPTSFLVDSTGTIKHISPGLFNIRHWPYSIEYWLQKE</sequence>
<accession>A0ABT3PT22</accession>
<dbReference type="CDD" id="cd02966">
    <property type="entry name" value="TlpA_like_family"/>
    <property type="match status" value="1"/>
</dbReference>
<feature type="domain" description="Thioredoxin" evidence="1">
    <location>
        <begin position="35"/>
        <end position="177"/>
    </location>
</feature>
<dbReference type="InterPro" id="IPR013766">
    <property type="entry name" value="Thioredoxin_domain"/>
</dbReference>
<dbReference type="InterPro" id="IPR036249">
    <property type="entry name" value="Thioredoxin-like_sf"/>
</dbReference>